<dbReference type="GO" id="GO:0000155">
    <property type="term" value="F:phosphorelay sensor kinase activity"/>
    <property type="evidence" value="ECO:0007669"/>
    <property type="project" value="InterPro"/>
</dbReference>
<evidence type="ECO:0000256" key="3">
    <source>
        <dbReference type="ARBA" id="ARBA00012438"/>
    </source>
</evidence>
<dbReference type="InterPro" id="IPR011006">
    <property type="entry name" value="CheY-like_superfamily"/>
</dbReference>
<dbReference type="EC" id="2.7.13.3" evidence="3"/>
<dbReference type="CDD" id="cd00082">
    <property type="entry name" value="HisKA"/>
    <property type="match status" value="1"/>
</dbReference>
<evidence type="ECO:0000256" key="5">
    <source>
        <dbReference type="ARBA" id="ARBA00022553"/>
    </source>
</evidence>
<evidence type="ECO:0000256" key="10">
    <source>
        <dbReference type="ARBA" id="ARBA00023012"/>
    </source>
</evidence>
<evidence type="ECO:0000313" key="19">
    <source>
        <dbReference type="EMBL" id="OJH35455.1"/>
    </source>
</evidence>
<dbReference type="FunFam" id="3.30.450.20:FF:000099">
    <property type="entry name" value="Sensory box sensor histidine kinase"/>
    <property type="match status" value="1"/>
</dbReference>
<keyword evidence="5 12" id="KW-0597">Phosphoprotein</keyword>
<dbReference type="SUPFAM" id="SSF55781">
    <property type="entry name" value="GAF domain-like"/>
    <property type="match status" value="1"/>
</dbReference>
<dbReference type="PRINTS" id="PR00344">
    <property type="entry name" value="BCTRLSENSOR"/>
</dbReference>
<keyword evidence="4" id="KW-1003">Cell membrane</keyword>
<dbReference type="SMART" id="SM00388">
    <property type="entry name" value="HisKA"/>
    <property type="match status" value="1"/>
</dbReference>
<dbReference type="NCBIfam" id="TIGR00229">
    <property type="entry name" value="sensory_box"/>
    <property type="match status" value="2"/>
</dbReference>
<reference evidence="19 20" key="2">
    <citation type="submission" date="2016-12" db="EMBL/GenBank/DDBJ databases">
        <title>Draft Genome Sequence of Cystobacter ferrugineus Strain Cbfe23.</title>
        <authorList>
            <person name="Akbar S."/>
            <person name="Dowd S.E."/>
            <person name="Stevens D.C."/>
        </authorList>
    </citation>
    <scope>NUCLEOTIDE SEQUENCE [LARGE SCALE GENOMIC DNA]</scope>
    <source>
        <strain evidence="19 20">Cbfe23</strain>
    </source>
</reference>
<dbReference type="Gene3D" id="1.10.287.130">
    <property type="match status" value="1"/>
</dbReference>
<dbReference type="EMBL" id="MPIN01000014">
    <property type="protein sequence ID" value="OJH35455.1"/>
    <property type="molecule type" value="Genomic_DNA"/>
</dbReference>
<feature type="modified residue" description="4-aspartylphosphate" evidence="12">
    <location>
        <position position="1142"/>
    </location>
</feature>
<dbReference type="InterPro" id="IPR004358">
    <property type="entry name" value="Sig_transdc_His_kin-like_C"/>
</dbReference>
<feature type="transmembrane region" description="Helical" evidence="14">
    <location>
        <begin position="26"/>
        <end position="48"/>
    </location>
</feature>
<evidence type="ECO:0000259" key="18">
    <source>
        <dbReference type="PROSITE" id="PS50113"/>
    </source>
</evidence>
<keyword evidence="8" id="KW-0418">Kinase</keyword>
<dbReference type="CDD" id="cd19410">
    <property type="entry name" value="HK9-like_sensor"/>
    <property type="match status" value="1"/>
</dbReference>
<feature type="domain" description="PAS" evidence="17">
    <location>
        <begin position="402"/>
        <end position="467"/>
    </location>
</feature>
<evidence type="ECO:0000256" key="9">
    <source>
        <dbReference type="ARBA" id="ARBA00022840"/>
    </source>
</evidence>
<dbReference type="SMART" id="SM00086">
    <property type="entry name" value="PAC"/>
    <property type="match status" value="2"/>
</dbReference>
<dbReference type="FunFam" id="3.30.565.10:FF:000023">
    <property type="entry name" value="PAS domain-containing sensor histidine kinase"/>
    <property type="match status" value="1"/>
</dbReference>
<dbReference type="Pfam" id="PF08447">
    <property type="entry name" value="PAS_3"/>
    <property type="match status" value="2"/>
</dbReference>
<evidence type="ECO:0000256" key="14">
    <source>
        <dbReference type="SAM" id="Phobius"/>
    </source>
</evidence>
<dbReference type="Gene3D" id="3.40.50.2300">
    <property type="match status" value="1"/>
</dbReference>
<evidence type="ECO:0000313" key="20">
    <source>
        <dbReference type="Proteomes" id="UP000182229"/>
    </source>
</evidence>
<keyword evidence="14" id="KW-0812">Transmembrane</keyword>
<reference evidence="20" key="1">
    <citation type="submission" date="2016-11" db="EMBL/GenBank/DDBJ databases">
        <authorList>
            <person name="Shukria A."/>
            <person name="Stevens D.C."/>
        </authorList>
    </citation>
    <scope>NUCLEOTIDE SEQUENCE [LARGE SCALE GENOMIC DNA]</scope>
    <source>
        <strain evidence="20">Cbfe23</strain>
    </source>
</reference>
<evidence type="ECO:0000256" key="13">
    <source>
        <dbReference type="SAM" id="MobiDB-lite"/>
    </source>
</evidence>
<dbReference type="InterPro" id="IPR003018">
    <property type="entry name" value="GAF"/>
</dbReference>
<dbReference type="SUPFAM" id="SSF47384">
    <property type="entry name" value="Homodimeric domain of signal transducing histidine kinase"/>
    <property type="match status" value="1"/>
</dbReference>
<dbReference type="Gene3D" id="3.30.450.40">
    <property type="match status" value="1"/>
</dbReference>
<feature type="region of interest" description="Disordered" evidence="13">
    <location>
        <begin position="1"/>
        <end position="23"/>
    </location>
</feature>
<comment type="caution">
    <text evidence="19">The sequence shown here is derived from an EMBL/GenBank/DDBJ whole genome shotgun (WGS) entry which is preliminary data.</text>
</comment>
<organism evidence="19 20">
    <name type="scientific">Cystobacter ferrugineus</name>
    <dbReference type="NCBI Taxonomy" id="83449"/>
    <lineage>
        <taxon>Bacteria</taxon>
        <taxon>Pseudomonadati</taxon>
        <taxon>Myxococcota</taxon>
        <taxon>Myxococcia</taxon>
        <taxon>Myxococcales</taxon>
        <taxon>Cystobacterineae</taxon>
        <taxon>Archangiaceae</taxon>
        <taxon>Cystobacter</taxon>
    </lineage>
</organism>
<dbReference type="CDD" id="cd17580">
    <property type="entry name" value="REC_2_DhkD-like"/>
    <property type="match status" value="1"/>
</dbReference>
<dbReference type="Gene3D" id="3.30.450.20">
    <property type="entry name" value="PAS domain"/>
    <property type="match status" value="3"/>
</dbReference>
<keyword evidence="11 14" id="KW-0472">Membrane</keyword>
<keyword evidence="20" id="KW-1185">Reference proteome</keyword>
<evidence type="ECO:0000259" key="15">
    <source>
        <dbReference type="PROSITE" id="PS50109"/>
    </source>
</evidence>
<keyword evidence="7" id="KW-0547">Nucleotide-binding</keyword>
<evidence type="ECO:0000256" key="4">
    <source>
        <dbReference type="ARBA" id="ARBA00022475"/>
    </source>
</evidence>
<comment type="subcellular location">
    <subcellularLocation>
        <location evidence="2">Cell membrane</location>
    </subcellularLocation>
</comment>
<proteinExistence type="predicted"/>
<protein>
    <recommendedName>
        <fullName evidence="3">histidine kinase</fullName>
        <ecNumber evidence="3">2.7.13.3</ecNumber>
    </recommendedName>
</protein>
<evidence type="ECO:0000256" key="7">
    <source>
        <dbReference type="ARBA" id="ARBA00022741"/>
    </source>
</evidence>
<dbReference type="Pfam" id="PF13185">
    <property type="entry name" value="GAF_2"/>
    <property type="match status" value="1"/>
</dbReference>
<dbReference type="CDD" id="cd00075">
    <property type="entry name" value="HATPase"/>
    <property type="match status" value="1"/>
</dbReference>
<dbReference type="PANTHER" id="PTHR43547:SF2">
    <property type="entry name" value="HYBRID SIGNAL TRANSDUCTION HISTIDINE KINASE C"/>
    <property type="match status" value="1"/>
</dbReference>
<dbReference type="InterPro" id="IPR035965">
    <property type="entry name" value="PAS-like_dom_sf"/>
</dbReference>
<name>A0A1L9AZM0_9BACT</name>
<dbReference type="PROSITE" id="PS50112">
    <property type="entry name" value="PAS"/>
    <property type="match status" value="2"/>
</dbReference>
<evidence type="ECO:0000259" key="17">
    <source>
        <dbReference type="PROSITE" id="PS50112"/>
    </source>
</evidence>
<evidence type="ECO:0000256" key="6">
    <source>
        <dbReference type="ARBA" id="ARBA00022679"/>
    </source>
</evidence>
<dbReference type="SUPFAM" id="SSF52172">
    <property type="entry name" value="CheY-like"/>
    <property type="match status" value="1"/>
</dbReference>
<dbReference type="InterPro" id="IPR000700">
    <property type="entry name" value="PAS-assoc_C"/>
</dbReference>
<evidence type="ECO:0000256" key="2">
    <source>
        <dbReference type="ARBA" id="ARBA00004236"/>
    </source>
</evidence>
<dbReference type="InterPro" id="IPR036890">
    <property type="entry name" value="HATPase_C_sf"/>
</dbReference>
<dbReference type="Gene3D" id="2.10.70.100">
    <property type="match status" value="1"/>
</dbReference>
<dbReference type="Pfam" id="PF08448">
    <property type="entry name" value="PAS_4"/>
    <property type="match status" value="1"/>
</dbReference>
<dbReference type="SMART" id="SM00091">
    <property type="entry name" value="PAS"/>
    <property type="match status" value="3"/>
</dbReference>
<dbReference type="InterPro" id="IPR013655">
    <property type="entry name" value="PAS_fold_3"/>
</dbReference>
<dbReference type="InterPro" id="IPR000014">
    <property type="entry name" value="PAS"/>
</dbReference>
<comment type="catalytic activity">
    <reaction evidence="1">
        <text>ATP + protein L-histidine = ADP + protein N-phospho-L-histidine.</text>
        <dbReference type="EC" id="2.7.13.3"/>
    </reaction>
</comment>
<feature type="region of interest" description="Disordered" evidence="13">
    <location>
        <begin position="1061"/>
        <end position="1085"/>
    </location>
</feature>
<dbReference type="Gene3D" id="3.30.565.10">
    <property type="entry name" value="Histidine kinase-like ATPase, C-terminal domain"/>
    <property type="match status" value="1"/>
</dbReference>
<dbReference type="GO" id="GO:0005886">
    <property type="term" value="C:plasma membrane"/>
    <property type="evidence" value="ECO:0007669"/>
    <property type="project" value="UniProtKB-SubCell"/>
</dbReference>
<dbReference type="GO" id="GO:0005524">
    <property type="term" value="F:ATP binding"/>
    <property type="evidence" value="ECO:0007669"/>
    <property type="project" value="UniProtKB-KW"/>
</dbReference>
<dbReference type="SMART" id="SM00065">
    <property type="entry name" value="GAF"/>
    <property type="match status" value="1"/>
</dbReference>
<gene>
    <name evidence="19" type="ORF">BON30_38650</name>
</gene>
<dbReference type="PROSITE" id="PS50113">
    <property type="entry name" value="PAC"/>
    <property type="match status" value="3"/>
</dbReference>
<dbReference type="AlphaFoldDB" id="A0A1L9AZM0"/>
<keyword evidence="9" id="KW-0067">ATP-binding</keyword>
<feature type="domain" description="PAS" evidence="17">
    <location>
        <begin position="530"/>
        <end position="600"/>
    </location>
</feature>
<feature type="domain" description="PAC" evidence="18">
    <location>
        <begin position="603"/>
        <end position="656"/>
    </location>
</feature>
<dbReference type="Pfam" id="PF05227">
    <property type="entry name" value="CHASE3"/>
    <property type="match status" value="1"/>
</dbReference>
<feature type="compositionally biased region" description="Pro residues" evidence="13">
    <location>
        <begin position="1"/>
        <end position="22"/>
    </location>
</feature>
<dbReference type="PROSITE" id="PS50109">
    <property type="entry name" value="HIS_KIN"/>
    <property type="match status" value="1"/>
</dbReference>
<sequence length="1217" mass="134928">MDATPPQRPGSPTPQGPPPRSPGWPALPALAGYAAALLSVVLIAGLFLRSSHALTEASFRLARTLDFINEADHLIALVKEAETSQRGYLLLREERALAAYEEARRLIGPSLDRLRALSPDDARQRERLDRMDSLIQREFASMDRPLALMRAGKPDAALQSLRAEAEQRGMDELWKVERMMDQEEERRLAEQNAELARASEQADLIVLGGSGFLLAFLGIAAFSSRRDMRLREREQLERERARTREHETRMEAEGERQRLYYQRIILQVPAAVGLFRAADRRCELANPALVKLYGGRELEGRTARDVLAEPPGGRLVEMFDTVLSTGQPYTTNGYRLVLERATDGRTSESFVNLTYQPLQDARGQVDAVLLFAVEVTEQVGARRAAEEALSQRQRAETALRENEAHLRRTLKASDVGSWEADLRTRRVVWSAHAEAMSGVAPHTFPGTVDAFLALVHPEDRALLAQRLTPSPNDPGEFRLEYRVLRADGGVRWHENRGRVLFDDAGQPAKLAGVLLDITQRKLAEQSQRESENRFRILAETIPQLIWMSRADGAAEYFNPRWYEYTGQTPEQARGDGWMRALHPDDVAPTLATMRRAVASGEPYVVEYRLRRGPDAAYRWFITRGLALRDTAGNCTHWIGASTDIDDQKRGAESLRFLSEMSGVLAASLDHAETLRQVARLAVPTLADWCIVDVMGEKELMERVEVAHADPALSDLADTLRRFPPRPSSTSPATQAMRTDQTFYLAEVTGANLQHFTLEAEHLRVALALKLRSVVSVPLLARGRTLGVLTFLTTSLSGRRYERGDVLRLEEVAHRAALAIDNARLFSLARTERERAEEANRLKDEFLATVSHELRTPLTAMIGWLKLLRDGRLPPAKHARALETVDRNAHAQAQLIEDLLDVSRIVSGKLRLEPQPVHLAGIIQAAMESIRPAAEAKGMRLNAEFDTWDDVVMGDASRLQQVVWNLLSNAVKFSPGDHDVWLRLRREDGAVELAVEDEGPGIPEEFMPHLFERFRRLEGSSTRQHGGLGLGLAIVRHLVELHGGTVHATSRAPGRGAVFTVRLPPSPSSLAPESSGPSTPSSAPTTWPALAGRHILVVDDQDDSREMLRLVMEDHGARVSTAASAQEALRVLAVERPDLLVSDIGMPGEDGYALINRVRALPPTQGGTIGAVALTAYARVEDRARALTAGFDMHVTKPVEPDELLSVLSNLVALSPRG</sequence>
<dbReference type="Proteomes" id="UP000182229">
    <property type="component" value="Unassembled WGS sequence"/>
</dbReference>
<dbReference type="InterPro" id="IPR003594">
    <property type="entry name" value="HATPase_dom"/>
</dbReference>
<dbReference type="InterPro" id="IPR007891">
    <property type="entry name" value="CHASE3"/>
</dbReference>
<dbReference type="InterPro" id="IPR005467">
    <property type="entry name" value="His_kinase_dom"/>
</dbReference>
<dbReference type="SMART" id="SM00448">
    <property type="entry name" value="REC"/>
    <property type="match status" value="1"/>
</dbReference>
<dbReference type="Pfam" id="PF00072">
    <property type="entry name" value="Response_reg"/>
    <property type="match status" value="1"/>
</dbReference>
<dbReference type="InterPro" id="IPR036097">
    <property type="entry name" value="HisK_dim/P_sf"/>
</dbReference>
<keyword evidence="14" id="KW-1133">Transmembrane helix</keyword>
<evidence type="ECO:0000256" key="12">
    <source>
        <dbReference type="PROSITE-ProRule" id="PRU00169"/>
    </source>
</evidence>
<evidence type="ECO:0000259" key="16">
    <source>
        <dbReference type="PROSITE" id="PS50110"/>
    </source>
</evidence>
<dbReference type="OrthoDB" id="5522912at2"/>
<evidence type="ECO:0000256" key="1">
    <source>
        <dbReference type="ARBA" id="ARBA00000085"/>
    </source>
</evidence>
<accession>A0A1L9AZM0</accession>
<feature type="compositionally biased region" description="Low complexity" evidence="13">
    <location>
        <begin position="1067"/>
        <end position="1085"/>
    </location>
</feature>
<dbReference type="PROSITE" id="PS50110">
    <property type="entry name" value="RESPONSE_REGULATORY"/>
    <property type="match status" value="1"/>
</dbReference>
<dbReference type="CDD" id="cd00130">
    <property type="entry name" value="PAS"/>
    <property type="match status" value="2"/>
</dbReference>
<feature type="domain" description="Response regulatory" evidence="16">
    <location>
        <begin position="1093"/>
        <end position="1211"/>
    </location>
</feature>
<dbReference type="InterPro" id="IPR003661">
    <property type="entry name" value="HisK_dim/P_dom"/>
</dbReference>
<keyword evidence="10" id="KW-0902">Two-component regulatory system</keyword>
<feature type="transmembrane region" description="Helical" evidence="14">
    <location>
        <begin position="204"/>
        <end position="223"/>
    </location>
</feature>
<dbReference type="SUPFAM" id="SSF55785">
    <property type="entry name" value="PYP-like sensor domain (PAS domain)"/>
    <property type="match status" value="3"/>
</dbReference>
<dbReference type="InterPro" id="IPR001610">
    <property type="entry name" value="PAC"/>
</dbReference>
<dbReference type="SUPFAM" id="SSF55874">
    <property type="entry name" value="ATPase domain of HSP90 chaperone/DNA topoisomerase II/histidine kinase"/>
    <property type="match status" value="1"/>
</dbReference>
<dbReference type="InterPro" id="IPR013656">
    <property type="entry name" value="PAS_4"/>
</dbReference>
<dbReference type="PANTHER" id="PTHR43547">
    <property type="entry name" value="TWO-COMPONENT HISTIDINE KINASE"/>
    <property type="match status" value="1"/>
</dbReference>
<dbReference type="STRING" id="83449.BON30_38650"/>
<dbReference type="InterPro" id="IPR001789">
    <property type="entry name" value="Sig_transdc_resp-reg_receiver"/>
</dbReference>
<feature type="domain" description="PAC" evidence="18">
    <location>
        <begin position="477"/>
        <end position="529"/>
    </location>
</feature>
<feature type="domain" description="PAC" evidence="18">
    <location>
        <begin position="332"/>
        <end position="387"/>
    </location>
</feature>
<evidence type="ECO:0000256" key="8">
    <source>
        <dbReference type="ARBA" id="ARBA00022777"/>
    </source>
</evidence>
<dbReference type="SMART" id="SM00387">
    <property type="entry name" value="HATPase_c"/>
    <property type="match status" value="1"/>
</dbReference>
<dbReference type="InterPro" id="IPR029016">
    <property type="entry name" value="GAF-like_dom_sf"/>
</dbReference>
<feature type="domain" description="Histidine kinase" evidence="15">
    <location>
        <begin position="848"/>
        <end position="1066"/>
    </location>
</feature>
<evidence type="ECO:0000256" key="11">
    <source>
        <dbReference type="ARBA" id="ARBA00023136"/>
    </source>
</evidence>
<dbReference type="Pfam" id="PF00512">
    <property type="entry name" value="HisKA"/>
    <property type="match status" value="1"/>
</dbReference>
<dbReference type="Pfam" id="PF02518">
    <property type="entry name" value="HATPase_c"/>
    <property type="match status" value="1"/>
</dbReference>
<keyword evidence="6" id="KW-0808">Transferase</keyword>